<dbReference type="Proteomes" id="UP000469185">
    <property type="component" value="Unassembled WGS sequence"/>
</dbReference>
<dbReference type="InterPro" id="IPR019885">
    <property type="entry name" value="Tscrpt_reg_HTH_AsnC-type_CS"/>
</dbReference>
<dbReference type="PANTHER" id="PTHR18964">
    <property type="entry name" value="ROK (REPRESSOR, ORF, KINASE) FAMILY"/>
    <property type="match status" value="1"/>
</dbReference>
<dbReference type="Gene3D" id="3.30.420.40">
    <property type="match status" value="3"/>
</dbReference>
<dbReference type="PANTHER" id="PTHR18964:SF173">
    <property type="entry name" value="GLUCOKINASE"/>
    <property type="match status" value="1"/>
</dbReference>
<gene>
    <name evidence="2" type="ORF">G1H11_16320</name>
</gene>
<organism evidence="2 3">
    <name type="scientific">Phytoactinopolyspora alkaliphila</name>
    <dbReference type="NCBI Taxonomy" id="1783498"/>
    <lineage>
        <taxon>Bacteria</taxon>
        <taxon>Bacillati</taxon>
        <taxon>Actinomycetota</taxon>
        <taxon>Actinomycetes</taxon>
        <taxon>Jiangellales</taxon>
        <taxon>Jiangellaceae</taxon>
        <taxon>Phytoactinopolyspora</taxon>
    </lineage>
</organism>
<dbReference type="InterPro" id="IPR036388">
    <property type="entry name" value="WH-like_DNA-bd_sf"/>
</dbReference>
<dbReference type="Pfam" id="PF00480">
    <property type="entry name" value="ROK"/>
    <property type="match status" value="1"/>
</dbReference>
<protein>
    <submittedName>
        <fullName evidence="2">ROK family protein</fullName>
    </submittedName>
</protein>
<proteinExistence type="inferred from homology"/>
<dbReference type="SUPFAM" id="SSF53067">
    <property type="entry name" value="Actin-like ATPase domain"/>
    <property type="match status" value="1"/>
</dbReference>
<dbReference type="Gene3D" id="1.10.10.10">
    <property type="entry name" value="Winged helix-like DNA-binding domain superfamily/Winged helix DNA-binding domain"/>
    <property type="match status" value="1"/>
</dbReference>
<dbReference type="InterPro" id="IPR036390">
    <property type="entry name" value="WH_DNA-bd_sf"/>
</dbReference>
<dbReference type="AlphaFoldDB" id="A0A6N9YPG6"/>
<dbReference type="SUPFAM" id="SSF46785">
    <property type="entry name" value="Winged helix' DNA-binding domain"/>
    <property type="match status" value="1"/>
</dbReference>
<name>A0A6N9YPG6_9ACTN</name>
<evidence type="ECO:0000313" key="2">
    <source>
        <dbReference type="EMBL" id="NED96872.1"/>
    </source>
</evidence>
<dbReference type="InterPro" id="IPR043129">
    <property type="entry name" value="ATPase_NBD"/>
</dbReference>
<dbReference type="PROSITE" id="PS00519">
    <property type="entry name" value="HTH_ASNC_1"/>
    <property type="match status" value="1"/>
</dbReference>
<sequence length="409" mass="42383">MTKPMASNADSFKSDSGAIASAAAVVAAIRPLPDGASRAEVGSTTGLSKAVISERVRALVDAGLLQEAGEFGSSGGRRATRIRLRPDRVVFAAEIAMTHVRAAVVNLGGEILADGKLSISMREGPDIVLHELEQLMDRELARARERFGDGLVLCGTGVGIAGPVEFTTGRTVHPPVHPDWHDQPVRDRLAIRFGVPAWADNEVNLMALAEQSLGAGIGVADSLVVKIGSWVGAGLISNGRLHRGAQGSAGSLATTAGGDDIAARAELIALSGQSQALARAARDRPITAQVVAELAQLGDRDCRTIIDDAALDIGSLVSVIVDFFNPALLVVTGGVTSGGGEFLARIRETIYRKSLALATRDLRIVPSELGADAAVRGAAVMAVDELTTPAMLADTLGRLARAVAPGRVK</sequence>
<keyword evidence="3" id="KW-1185">Reference proteome</keyword>
<reference evidence="2 3" key="1">
    <citation type="submission" date="2020-02" db="EMBL/GenBank/DDBJ databases">
        <authorList>
            <person name="Li X.-J."/>
            <person name="Feng X.-M."/>
        </authorList>
    </citation>
    <scope>NUCLEOTIDE SEQUENCE [LARGE SCALE GENOMIC DNA]</scope>
    <source>
        <strain evidence="2 3">CGMCC 4.7225</strain>
    </source>
</reference>
<evidence type="ECO:0000256" key="1">
    <source>
        <dbReference type="ARBA" id="ARBA00006479"/>
    </source>
</evidence>
<comment type="similarity">
    <text evidence="1">Belongs to the ROK (NagC/XylR) family.</text>
</comment>
<evidence type="ECO:0000313" key="3">
    <source>
        <dbReference type="Proteomes" id="UP000469185"/>
    </source>
</evidence>
<dbReference type="InterPro" id="IPR000600">
    <property type="entry name" value="ROK"/>
</dbReference>
<comment type="caution">
    <text evidence="2">The sequence shown here is derived from an EMBL/GenBank/DDBJ whole genome shotgun (WGS) entry which is preliminary data.</text>
</comment>
<dbReference type="RefSeq" id="WP_163819648.1">
    <property type="nucleotide sequence ID" value="NZ_JAAGOB010000008.1"/>
</dbReference>
<accession>A0A6N9YPG6</accession>
<dbReference type="EMBL" id="JAAGOB010000008">
    <property type="protein sequence ID" value="NED96872.1"/>
    <property type="molecule type" value="Genomic_DNA"/>
</dbReference>